<dbReference type="EMBL" id="CAJVPT010020982">
    <property type="protein sequence ID" value="CAG8652219.1"/>
    <property type="molecule type" value="Genomic_DNA"/>
</dbReference>
<reference evidence="1" key="1">
    <citation type="submission" date="2021-06" db="EMBL/GenBank/DDBJ databases">
        <authorList>
            <person name="Kallberg Y."/>
            <person name="Tangrot J."/>
            <person name="Rosling A."/>
        </authorList>
    </citation>
    <scope>NUCLEOTIDE SEQUENCE</scope>
    <source>
        <strain evidence="1">CL356</strain>
    </source>
</reference>
<feature type="non-terminal residue" evidence="1">
    <location>
        <position position="1"/>
    </location>
</feature>
<evidence type="ECO:0000313" key="2">
    <source>
        <dbReference type="Proteomes" id="UP000789525"/>
    </source>
</evidence>
<gene>
    <name evidence="1" type="ORF">ACOLOM_LOCUS8287</name>
</gene>
<keyword evidence="2" id="KW-1185">Reference proteome</keyword>
<proteinExistence type="predicted"/>
<name>A0ACA9NED9_9GLOM</name>
<accession>A0ACA9NED9</accession>
<organism evidence="1 2">
    <name type="scientific">Acaulospora colombiana</name>
    <dbReference type="NCBI Taxonomy" id="27376"/>
    <lineage>
        <taxon>Eukaryota</taxon>
        <taxon>Fungi</taxon>
        <taxon>Fungi incertae sedis</taxon>
        <taxon>Mucoromycota</taxon>
        <taxon>Glomeromycotina</taxon>
        <taxon>Glomeromycetes</taxon>
        <taxon>Diversisporales</taxon>
        <taxon>Acaulosporaceae</taxon>
        <taxon>Acaulospora</taxon>
    </lineage>
</organism>
<comment type="caution">
    <text evidence="1">The sequence shown here is derived from an EMBL/GenBank/DDBJ whole genome shotgun (WGS) entry which is preliminary data.</text>
</comment>
<dbReference type="Proteomes" id="UP000789525">
    <property type="component" value="Unassembled WGS sequence"/>
</dbReference>
<sequence length="87" mass="9599">PIANRKKIVDIQNGKHVSYGSVEIGSWTRVDSLQVPVVATHELDTVILTSAIVEDVQPSFKRGLENGCLGLLPFHPLWVSNSVDLHR</sequence>
<protein>
    <submittedName>
        <fullName evidence="1">9513_t:CDS:1</fullName>
    </submittedName>
</protein>
<evidence type="ECO:0000313" key="1">
    <source>
        <dbReference type="EMBL" id="CAG8652219.1"/>
    </source>
</evidence>